<dbReference type="SMART" id="SM00697">
    <property type="entry name" value="DM8"/>
    <property type="match status" value="1"/>
</dbReference>
<name>A0AAD4JXH9_9MUSC</name>
<feature type="non-terminal residue" evidence="1">
    <location>
        <position position="1"/>
    </location>
</feature>
<evidence type="ECO:0000313" key="1">
    <source>
        <dbReference type="EMBL" id="KAH8369714.1"/>
    </source>
</evidence>
<organism evidence="1 2">
    <name type="scientific">Drosophila rubida</name>
    <dbReference type="NCBI Taxonomy" id="30044"/>
    <lineage>
        <taxon>Eukaryota</taxon>
        <taxon>Metazoa</taxon>
        <taxon>Ecdysozoa</taxon>
        <taxon>Arthropoda</taxon>
        <taxon>Hexapoda</taxon>
        <taxon>Insecta</taxon>
        <taxon>Pterygota</taxon>
        <taxon>Neoptera</taxon>
        <taxon>Endopterygota</taxon>
        <taxon>Diptera</taxon>
        <taxon>Brachycera</taxon>
        <taxon>Muscomorpha</taxon>
        <taxon>Ephydroidea</taxon>
        <taxon>Drosophilidae</taxon>
        <taxon>Drosophila</taxon>
    </lineage>
</organism>
<reference evidence="1" key="1">
    <citation type="journal article" date="2021" name="Mol. Ecol. Resour.">
        <title>Phylogenomic analyses of the genus Drosophila reveals genomic signals of climate adaptation.</title>
        <authorList>
            <person name="Li F."/>
            <person name="Rane R.V."/>
            <person name="Luria V."/>
            <person name="Xiong Z."/>
            <person name="Chen J."/>
            <person name="Li Z."/>
            <person name="Catullo R.A."/>
            <person name="Griffin P.C."/>
            <person name="Schiffer M."/>
            <person name="Pearce S."/>
            <person name="Lee S.F."/>
            <person name="McElroy K."/>
            <person name="Stocker A."/>
            <person name="Shirriffs J."/>
            <person name="Cockerell F."/>
            <person name="Coppin C."/>
            <person name="Sgro C.M."/>
            <person name="Karger A."/>
            <person name="Cain J.W."/>
            <person name="Weber J.A."/>
            <person name="Santpere G."/>
            <person name="Kirschner M.W."/>
            <person name="Hoffmann A.A."/>
            <person name="Oakeshott J.G."/>
            <person name="Zhang G."/>
        </authorList>
    </citation>
    <scope>NUCLEOTIDE SEQUENCE</scope>
    <source>
        <strain evidence="1">BGI-SZ-2011g</strain>
    </source>
</reference>
<protein>
    <submittedName>
        <fullName evidence="1">Uncharacterized protein</fullName>
    </submittedName>
</protein>
<dbReference type="PANTHER" id="PTHR20898:SF0">
    <property type="entry name" value="DAEDALUS ON 3-RELATED"/>
    <property type="match status" value="1"/>
</dbReference>
<feature type="non-terminal residue" evidence="1">
    <location>
        <position position="174"/>
    </location>
</feature>
<dbReference type="AlphaFoldDB" id="A0AAD4JXH9"/>
<dbReference type="Proteomes" id="UP001200034">
    <property type="component" value="Unassembled WGS sequence"/>
</dbReference>
<dbReference type="EMBL" id="JAJJHW010002585">
    <property type="protein sequence ID" value="KAH8369714.1"/>
    <property type="molecule type" value="Genomic_DNA"/>
</dbReference>
<dbReference type="Pfam" id="PF06477">
    <property type="entry name" value="DUF1091"/>
    <property type="match status" value="1"/>
</dbReference>
<gene>
    <name evidence="1" type="ORF">KR093_000686</name>
</gene>
<accession>A0AAD4JXH9</accession>
<evidence type="ECO:0000313" key="2">
    <source>
        <dbReference type="Proteomes" id="UP001200034"/>
    </source>
</evidence>
<keyword evidence="2" id="KW-1185">Reference proteome</keyword>
<dbReference type="PANTHER" id="PTHR20898">
    <property type="entry name" value="DAEDALUS ON 3-RELATED-RELATED"/>
    <property type="match status" value="1"/>
</dbReference>
<dbReference type="InterPro" id="IPR010512">
    <property type="entry name" value="DUF1091"/>
</dbReference>
<sequence>SYNLFCQSCARKTIYKFRNVECVTAIDMCENTTCSIINWNRAIAELDFYVVRPLHNISVHLELLKKDYANQYKPFLVNSRFNLCDVILKRNFLVYGTIVWKTMQRFSNINHSCPLTGHIYARNMYFDESYIPNLPFGIYKMVFNFAENTFDQVQEVGVISLYLEAMEEHQTKKK</sequence>
<proteinExistence type="predicted"/>
<comment type="caution">
    <text evidence="1">The sequence shown here is derived from an EMBL/GenBank/DDBJ whole genome shotgun (WGS) entry which is preliminary data.</text>
</comment>